<dbReference type="SUPFAM" id="SSF103481">
    <property type="entry name" value="Multidrug resistance efflux transporter EmrE"/>
    <property type="match status" value="1"/>
</dbReference>
<dbReference type="EMBL" id="HG937694">
    <property type="protein sequence ID" value="CDP38957.1"/>
    <property type="molecule type" value="Genomic_DNA"/>
</dbReference>
<dbReference type="InterPro" id="IPR007271">
    <property type="entry name" value="Nuc_sug_transpt"/>
</dbReference>
<dbReference type="GO" id="GO:0000139">
    <property type="term" value="C:Golgi membrane"/>
    <property type="evidence" value="ECO:0007669"/>
    <property type="project" value="InterPro"/>
</dbReference>
<evidence type="ECO:0000256" key="2">
    <source>
        <dbReference type="ARBA" id="ARBA00022692"/>
    </source>
</evidence>
<dbReference type="GO" id="GO:0015165">
    <property type="term" value="F:pyrimidine nucleotide-sugar transmembrane transporter activity"/>
    <property type="evidence" value="ECO:0007669"/>
    <property type="project" value="InterPro"/>
</dbReference>
<evidence type="ECO:0000256" key="6">
    <source>
        <dbReference type="SAM" id="SignalP"/>
    </source>
</evidence>
<keyword evidence="4 5" id="KW-0472">Membrane</keyword>
<keyword evidence="6" id="KW-0732">Signal</keyword>
<feature type="chain" id="PRO_5001588273" evidence="6">
    <location>
        <begin position="22"/>
        <end position="385"/>
    </location>
</feature>
<dbReference type="AlphaFoldDB" id="A0A060TJF8"/>
<dbReference type="InterPro" id="IPR037185">
    <property type="entry name" value="EmrE-like"/>
</dbReference>
<dbReference type="PIRSF" id="PIRSF036436">
    <property type="entry name" value="UCP036436"/>
    <property type="match status" value="1"/>
</dbReference>
<reference evidence="7" key="2">
    <citation type="submission" date="2014-06" db="EMBL/GenBank/DDBJ databases">
        <title>The complete genome of Blastobotrys (Arxula) adeninivorans LS3 - a yeast of biotechnological interest.</title>
        <authorList>
            <person name="Kunze G."/>
            <person name="Gaillardin C."/>
            <person name="Czernicka M."/>
            <person name="Durrens P."/>
            <person name="Martin T."/>
            <person name="Boer E."/>
            <person name="Gabaldon T."/>
            <person name="Cruz J."/>
            <person name="Talla E."/>
            <person name="Marck C."/>
            <person name="Goffeau A."/>
            <person name="Barbe V."/>
            <person name="Baret P."/>
            <person name="Baronian K."/>
            <person name="Beier S."/>
            <person name="Bleykasten C."/>
            <person name="Bode R."/>
            <person name="Casaregola S."/>
            <person name="Despons L."/>
            <person name="Fairhead C."/>
            <person name="Giersberg M."/>
            <person name="Gierski P."/>
            <person name="Hahnel U."/>
            <person name="Hartmann A."/>
            <person name="Jankowska D."/>
            <person name="Jubin C."/>
            <person name="Jung P."/>
            <person name="Lafontaine I."/>
            <person name="Leh-Louis V."/>
            <person name="Lemaire M."/>
            <person name="Marcet-Houben M."/>
            <person name="Mascher M."/>
            <person name="Morel G."/>
            <person name="Richard G.-F."/>
            <person name="Riechen J."/>
            <person name="Sacerdot C."/>
            <person name="Sarkar A."/>
            <person name="Savel G."/>
            <person name="Schacherer J."/>
            <person name="Sherman D."/>
            <person name="Straub M.-L."/>
            <person name="Stein N."/>
            <person name="Thierry A."/>
            <person name="Trautwein-Schult A."/>
            <person name="Westhof E."/>
            <person name="Worch S."/>
            <person name="Dujon B."/>
            <person name="Souciet J.-L."/>
            <person name="Wincker P."/>
            <person name="Scholz U."/>
            <person name="Neuveglise N."/>
        </authorList>
    </citation>
    <scope>NUCLEOTIDE SEQUENCE</scope>
    <source>
        <strain evidence="7">LS3</strain>
    </source>
</reference>
<feature type="transmembrane region" description="Helical" evidence="5">
    <location>
        <begin position="177"/>
        <end position="196"/>
    </location>
</feature>
<feature type="transmembrane region" description="Helical" evidence="5">
    <location>
        <begin position="117"/>
        <end position="141"/>
    </location>
</feature>
<evidence type="ECO:0000256" key="5">
    <source>
        <dbReference type="SAM" id="Phobius"/>
    </source>
</evidence>
<dbReference type="InterPro" id="IPR012404">
    <property type="entry name" value="UCP036436"/>
</dbReference>
<dbReference type="PANTHER" id="PTHR13146">
    <property type="match status" value="1"/>
</dbReference>
<comment type="subcellular location">
    <subcellularLocation>
        <location evidence="1">Membrane</location>
        <topology evidence="1">Multi-pass membrane protein</topology>
    </subcellularLocation>
</comment>
<feature type="transmembrane region" description="Helical" evidence="5">
    <location>
        <begin position="254"/>
        <end position="274"/>
    </location>
</feature>
<gene>
    <name evidence="7" type="ORF">GNLVRS02_ARAD1D46464g</name>
</gene>
<feature type="signal peptide" evidence="6">
    <location>
        <begin position="1"/>
        <end position="21"/>
    </location>
</feature>
<dbReference type="PROSITE" id="PS51257">
    <property type="entry name" value="PROKAR_LIPOPROTEIN"/>
    <property type="match status" value="1"/>
</dbReference>
<feature type="transmembrane region" description="Helical" evidence="5">
    <location>
        <begin position="147"/>
        <end position="165"/>
    </location>
</feature>
<keyword evidence="2 5" id="KW-0812">Transmembrane</keyword>
<evidence type="ECO:0000256" key="1">
    <source>
        <dbReference type="ARBA" id="ARBA00004141"/>
    </source>
</evidence>
<dbReference type="Gene3D" id="1.10.3730.20">
    <property type="match status" value="1"/>
</dbReference>
<proteinExistence type="predicted"/>
<reference evidence="7" key="1">
    <citation type="submission" date="2014-02" db="EMBL/GenBank/DDBJ databases">
        <authorList>
            <person name="Genoscope - CEA"/>
        </authorList>
    </citation>
    <scope>NUCLEOTIDE SEQUENCE</scope>
    <source>
        <strain evidence="7">LS3</strain>
    </source>
</reference>
<dbReference type="PANTHER" id="PTHR13146:SF0">
    <property type="entry name" value="SOLUTE CARRIER FAMILY 35 MEMBER F6"/>
    <property type="match status" value="1"/>
</dbReference>
<protein>
    <submittedName>
        <fullName evidence="7">ARAD1D46464p</fullName>
    </submittedName>
</protein>
<sequence>MSRIHITTLVVGMLVSGCANSLLTKYQDNQCISDCDDPNSRVNFEQPVFQTVQMFIAEAACWFIWLAMRPVRKDTLEYQAINTRDENDHGEITDASTAEAVAVSVATHGPLLSGKRLLLLAIPAFCDICGTTLMNVGLFYLPVSVYQMTRGSLVLFVGFMSVVFLKHHISLRQWTGLMAVTGGLFVVGLSAVYGAHSEPAPVSAGPVRTPFQVVCGLLMILGGQLFTASQFVVEEHILNRFSLAPIKVVSWEGTFGSLLTIVGSAVLYALIGSTSYGSVFNVWAAVIEAFSQKALIVSGIFIMISIAAFNFCGLSVTRSLSATSRSTIDTCRTLGIWLVSLSIGWEQFRFLQLFGFFLMVWGTLVFNGVIHEQKTPTEEEQRLTS</sequence>
<dbReference type="Pfam" id="PF04142">
    <property type="entry name" value="Nuc_sug_transp"/>
    <property type="match status" value="1"/>
</dbReference>
<dbReference type="PhylomeDB" id="A0A060TJF8"/>
<feature type="transmembrane region" description="Helical" evidence="5">
    <location>
        <begin position="294"/>
        <end position="316"/>
    </location>
</feature>
<evidence type="ECO:0000256" key="3">
    <source>
        <dbReference type="ARBA" id="ARBA00022989"/>
    </source>
</evidence>
<name>A0A060TJF8_BLAAD</name>
<keyword evidence="3 5" id="KW-1133">Transmembrane helix</keyword>
<evidence type="ECO:0000256" key="4">
    <source>
        <dbReference type="ARBA" id="ARBA00023136"/>
    </source>
</evidence>
<evidence type="ECO:0000313" key="7">
    <source>
        <dbReference type="EMBL" id="CDP38957.1"/>
    </source>
</evidence>
<accession>A0A060TJF8</accession>
<organism evidence="7">
    <name type="scientific">Blastobotrys adeninivorans</name>
    <name type="common">Yeast</name>
    <name type="synonym">Arxula adeninivorans</name>
    <dbReference type="NCBI Taxonomy" id="409370"/>
    <lineage>
        <taxon>Eukaryota</taxon>
        <taxon>Fungi</taxon>
        <taxon>Dikarya</taxon>
        <taxon>Ascomycota</taxon>
        <taxon>Saccharomycotina</taxon>
        <taxon>Dipodascomycetes</taxon>
        <taxon>Dipodascales</taxon>
        <taxon>Trichomonascaceae</taxon>
        <taxon>Blastobotrys</taxon>
    </lineage>
</organism>
<feature type="transmembrane region" description="Helical" evidence="5">
    <location>
        <begin position="350"/>
        <end position="370"/>
    </location>
</feature>